<evidence type="ECO:0000313" key="2">
    <source>
        <dbReference type="EnsemblMetazoa" id="XP_014252516.1"/>
    </source>
</evidence>
<dbReference type="PANTHER" id="PTHR12436:SF38">
    <property type="entry name" value="SAC3 DOMAIN-CONTAINING PROTEIN 1"/>
    <property type="match status" value="1"/>
</dbReference>
<dbReference type="Proteomes" id="UP000494040">
    <property type="component" value="Unassembled WGS sequence"/>
</dbReference>
<sequence length="374" mass="43410">MRIDQTEITQTQQMLRSRTCLTSAKIETSLLFLTLSMMKTEDNYIVGMCQDMCPVSEVKMRISKNLVHDLEKSHGELIKCYKRSAAGTDISNPKTLRPPNVLEETVHYLFNNVLMNKSKQFHVVYQFVEDRLRAVRQDLFIQQPSPDKCFPVLEPIVRFYIYSAYRLSESPLEDFDPVLNHNQLLETFKWLLKLYDSWNHISPERFEIEALYSAFNLGEPSSLFRSLTLPSRLRRGIVLTAEQLSISWYLGNYAKICKCLSDLPVLMAALIYAVQQPYIKRHALRVMNSAYSSKVLTVPLSLIKDQLLFNDERDLLSYLFECSLETVNGETKAVKFSKNNAISERLPRRTRLESIDRRLDEQYLPDLLLTTPSL</sequence>
<evidence type="ECO:0000259" key="1">
    <source>
        <dbReference type="Pfam" id="PF03399"/>
    </source>
</evidence>
<dbReference type="GO" id="GO:0005634">
    <property type="term" value="C:nucleus"/>
    <property type="evidence" value="ECO:0007669"/>
    <property type="project" value="TreeGrafter"/>
</dbReference>
<organism evidence="2 3">
    <name type="scientific">Cimex lectularius</name>
    <name type="common">Bed bug</name>
    <name type="synonym">Acanthia lectularia</name>
    <dbReference type="NCBI Taxonomy" id="79782"/>
    <lineage>
        <taxon>Eukaryota</taxon>
        <taxon>Metazoa</taxon>
        <taxon>Ecdysozoa</taxon>
        <taxon>Arthropoda</taxon>
        <taxon>Hexapoda</taxon>
        <taxon>Insecta</taxon>
        <taxon>Pterygota</taxon>
        <taxon>Neoptera</taxon>
        <taxon>Paraneoptera</taxon>
        <taxon>Hemiptera</taxon>
        <taxon>Heteroptera</taxon>
        <taxon>Panheteroptera</taxon>
        <taxon>Cimicomorpha</taxon>
        <taxon>Cimicidae</taxon>
        <taxon>Cimex</taxon>
    </lineage>
</organism>
<evidence type="ECO:0000313" key="3">
    <source>
        <dbReference type="Proteomes" id="UP000494040"/>
    </source>
</evidence>
<dbReference type="OMA" id="YRLCESP"/>
<name>A0A8I6RZ42_CIMLE</name>
<accession>A0A8I6RZ42</accession>
<dbReference type="Gene3D" id="1.25.40.990">
    <property type="match status" value="1"/>
</dbReference>
<dbReference type="InterPro" id="IPR005062">
    <property type="entry name" value="SAC3/GANP/THP3_conserved"/>
</dbReference>
<reference evidence="2" key="1">
    <citation type="submission" date="2022-01" db="UniProtKB">
        <authorList>
            <consortium name="EnsemblMetazoa"/>
        </authorList>
    </citation>
    <scope>IDENTIFICATION</scope>
</reference>
<dbReference type="InterPro" id="IPR045107">
    <property type="entry name" value="SAC3/GANP/THP3"/>
</dbReference>
<keyword evidence="3" id="KW-1185">Reference proteome</keyword>
<dbReference type="RefSeq" id="XP_014252516.1">
    <property type="nucleotide sequence ID" value="XM_014397030.2"/>
</dbReference>
<dbReference type="EnsemblMetazoa" id="XM_014397030.2">
    <property type="protein sequence ID" value="XP_014252516.1"/>
    <property type="gene ID" value="LOC106668360"/>
</dbReference>
<dbReference type="KEGG" id="clec:106668360"/>
<dbReference type="GeneID" id="106668360"/>
<protein>
    <recommendedName>
        <fullName evidence="1">SAC3/GANP/THP3 conserved domain-containing protein</fullName>
    </recommendedName>
</protein>
<feature type="domain" description="SAC3/GANP/THP3 conserved" evidence="1">
    <location>
        <begin position="52"/>
        <end position="326"/>
    </location>
</feature>
<dbReference type="GO" id="GO:0005819">
    <property type="term" value="C:spindle"/>
    <property type="evidence" value="ECO:0007669"/>
    <property type="project" value="TreeGrafter"/>
</dbReference>
<dbReference type="AlphaFoldDB" id="A0A8I6RZ42"/>
<dbReference type="Pfam" id="PF03399">
    <property type="entry name" value="SAC3_GANP"/>
    <property type="match status" value="1"/>
</dbReference>
<proteinExistence type="predicted"/>
<dbReference type="GO" id="GO:0051298">
    <property type="term" value="P:centrosome duplication"/>
    <property type="evidence" value="ECO:0007669"/>
    <property type="project" value="TreeGrafter"/>
</dbReference>
<dbReference type="OrthoDB" id="264795at2759"/>
<dbReference type="GO" id="GO:0051225">
    <property type="term" value="P:spindle assembly"/>
    <property type="evidence" value="ECO:0007669"/>
    <property type="project" value="TreeGrafter"/>
</dbReference>
<dbReference type="GO" id="GO:0005813">
    <property type="term" value="C:centrosome"/>
    <property type="evidence" value="ECO:0007669"/>
    <property type="project" value="TreeGrafter"/>
</dbReference>
<dbReference type="PANTHER" id="PTHR12436">
    <property type="entry name" value="80 KDA MCM3-ASSOCIATED PROTEIN"/>
    <property type="match status" value="1"/>
</dbReference>